<feature type="active site" description="Proton acceptor" evidence="2">
    <location>
        <position position="317"/>
    </location>
</feature>
<reference evidence="4 5" key="1">
    <citation type="submission" date="2021-03" db="EMBL/GenBank/DDBJ databases">
        <title>Complete genome of Parasphingorhabdus_sp.JHSY0214.</title>
        <authorList>
            <person name="Yoo J.H."/>
            <person name="Bae J.W."/>
        </authorList>
    </citation>
    <scope>NUCLEOTIDE SEQUENCE [LARGE SCALE GENOMIC DNA]</scope>
    <source>
        <strain evidence="4 5">JHSY0214</strain>
    </source>
</reference>
<dbReference type="NCBIfam" id="TIGR03607">
    <property type="entry name" value="patatin-like protein"/>
    <property type="match status" value="1"/>
</dbReference>
<keyword evidence="2" id="KW-0442">Lipid degradation</keyword>
<dbReference type="Gene3D" id="3.40.1090.10">
    <property type="entry name" value="Cytosolic phospholipase A2 catalytic domain"/>
    <property type="match status" value="1"/>
</dbReference>
<evidence type="ECO:0000313" key="5">
    <source>
        <dbReference type="Proteomes" id="UP000663923"/>
    </source>
</evidence>
<name>A0ABX7T801_9SPHN</name>
<gene>
    <name evidence="4" type="ORF">J4G78_06045</name>
</gene>
<evidence type="ECO:0000256" key="2">
    <source>
        <dbReference type="PROSITE-ProRule" id="PRU01161"/>
    </source>
</evidence>
<keyword evidence="2" id="KW-0378">Hydrolase</keyword>
<dbReference type="Pfam" id="PF11856">
    <property type="entry name" value="DUF3376"/>
    <property type="match status" value="1"/>
</dbReference>
<feature type="short sequence motif" description="GXSXG" evidence="2">
    <location>
        <begin position="77"/>
        <end position="81"/>
    </location>
</feature>
<dbReference type="RefSeq" id="WP_207990471.1">
    <property type="nucleotide sequence ID" value="NZ_CP071794.1"/>
</dbReference>
<evidence type="ECO:0000256" key="1">
    <source>
        <dbReference type="ARBA" id="ARBA00023098"/>
    </source>
</evidence>
<dbReference type="EMBL" id="CP071794">
    <property type="protein sequence ID" value="QTD57739.1"/>
    <property type="molecule type" value="Genomic_DNA"/>
</dbReference>
<feature type="active site" description="Nucleophile" evidence="2">
    <location>
        <position position="79"/>
    </location>
</feature>
<protein>
    <submittedName>
        <fullName evidence="4">Patatin-like protein</fullName>
    </submittedName>
</protein>
<proteinExistence type="predicted"/>
<dbReference type="Proteomes" id="UP000663923">
    <property type="component" value="Chromosome"/>
</dbReference>
<keyword evidence="5" id="KW-1185">Reference proteome</keyword>
<comment type="caution">
    <text evidence="2">Lacks conserved residue(s) required for the propagation of feature annotation.</text>
</comment>
<feature type="domain" description="PNPLA" evidence="3">
    <location>
        <begin position="10"/>
        <end position="330"/>
    </location>
</feature>
<dbReference type="Pfam" id="PF01734">
    <property type="entry name" value="Patatin"/>
    <property type="match status" value="1"/>
</dbReference>
<keyword evidence="1 2" id="KW-0443">Lipid metabolism</keyword>
<organism evidence="4 5">
    <name type="scientific">Parasphingorhabdus cellanae</name>
    <dbReference type="NCBI Taxonomy" id="2806553"/>
    <lineage>
        <taxon>Bacteria</taxon>
        <taxon>Pseudomonadati</taxon>
        <taxon>Pseudomonadota</taxon>
        <taxon>Alphaproteobacteria</taxon>
        <taxon>Sphingomonadales</taxon>
        <taxon>Sphingomonadaceae</taxon>
        <taxon>Parasphingorhabdus</taxon>
    </lineage>
</organism>
<sequence>MRQKELRLALICYGGVSLAIYMHGITKEIWKLAKASRDFHDGEKNGTCSRGTYYDILAWIEQETAVKLRILPDIIAGASAGGINGIFLSQAIIAGESLEPLTDMWLETADVDTLLDPDARPLSRFSKFWAEPIAWMALGRKGGAVEQTVSKEAREEVKMKLSRFVRARWFAPPFGGKVFSGLIMDALATMKKTERGPKLLPPGQPLDLFVTVTDFVGHPEKLQLHSPPEALEMEHRITISFSTRGTNRKDIADPAELVFAGRATASFPGAFPPFTVTELDSILADRDYVWANRSKFLKRILPNQSRAGTADDTVLIDGSVLANAPFAQAIEALKNRPAKREVDRRFVYIDPRPDLDVAKSDRALQRLQAAQEAEDESLPGFFSTIFGAISNIPREQPIRDNLDDISRRSNRIIQMRQITDNLRGEVEQNVEAIFGRTLFLDKPTAARLAAWRRKSRDKAGKLAGFSYSAYGHLKLATVLEDITHTVRRAKADANIHNHQAMREALWKELRQRGFENIAKKGGAGPSKMAADFFREHDLGYRIRRLRFLARRFAEDLDSAHPDDYAVIEQMHDVIYDCLSLYIERETIEYLGDDFVALAIQAEDHPSAMLDSLAKARDLVSADALVDAKLAEAMAGLPKAERRSMLLAFLGFPFYDVATLPLLQGEGLDEFDPIKVDRISPEDAKSIRKGGVASTLKGIEFNNFGAFFSRSYRENDYLWGRLHGAERMIDIVLSTLPEAKRPDAIKTLDFKKTLFRAIIDEEEKRLTKVGPLITSLRKEVNRATP</sequence>
<dbReference type="InterPro" id="IPR019894">
    <property type="entry name" value="Patatin-related_protein"/>
</dbReference>
<dbReference type="PROSITE" id="PS51635">
    <property type="entry name" value="PNPLA"/>
    <property type="match status" value="1"/>
</dbReference>
<dbReference type="SUPFAM" id="SSF52151">
    <property type="entry name" value="FabD/lysophospholipase-like"/>
    <property type="match status" value="1"/>
</dbReference>
<accession>A0ABX7T801</accession>
<evidence type="ECO:0000259" key="3">
    <source>
        <dbReference type="PROSITE" id="PS51635"/>
    </source>
</evidence>
<dbReference type="InterPro" id="IPR024282">
    <property type="entry name" value="DUF3376"/>
</dbReference>
<dbReference type="InterPro" id="IPR016035">
    <property type="entry name" value="Acyl_Trfase/lysoPLipase"/>
</dbReference>
<dbReference type="InterPro" id="IPR002641">
    <property type="entry name" value="PNPLA_dom"/>
</dbReference>
<evidence type="ECO:0000313" key="4">
    <source>
        <dbReference type="EMBL" id="QTD57739.1"/>
    </source>
</evidence>